<gene>
    <name evidence="6" type="ORF">ACFP1L_04685</name>
</gene>
<protein>
    <submittedName>
        <fullName evidence="6">Flippase</fullName>
    </submittedName>
</protein>
<accession>A0ABW1SI36</accession>
<keyword evidence="7" id="KW-1185">Reference proteome</keyword>
<sequence length="471" mass="53326">MKIVRNYFYTVGYNILILLTPLITVPYISRVLGPTGVGINASTNSVITYFLLFGTVGITIYGNREIAFSRDNRAKRSQNFWEIELLQFSTICLAYLGFLLFLFWENQFKLYFFYQSFYIIAGAFDISWYFMGLEDFKKTVLRNTLVKLLSLVAIFTLVKTRADVGVYILILSGSQVLGNLTLWPYLRQSVDWPRWRQLRPWRHLRPSVALFIPQIATTVYLALNKTMLWQLDSVTASGFYDYSDKLVKLVLALVTATGTVMLPHIANLFMKNQLEKVKQYLYASFDFVSCIAMPMAFGIAAIATTLAPWFFGKQFAAVNTILMIEAPVIVLIGLSNVLGQQFLLPTKRTKAYTISVTFGAIVNMICNVPLILVWGVQGAMTATLISECCVTGYQLYVTRHELNLRPLLGSFMKYLGAGIIMFIVVYNLNLNMRIGVLSLMTQMTIGGLIYAGLLLILQPQIFTTVKTLKNR</sequence>
<feature type="transmembrane region" description="Helical" evidence="5">
    <location>
        <begin position="110"/>
        <end position="131"/>
    </location>
</feature>
<feature type="transmembrane region" description="Helical" evidence="5">
    <location>
        <begin position="140"/>
        <end position="158"/>
    </location>
</feature>
<evidence type="ECO:0000256" key="4">
    <source>
        <dbReference type="ARBA" id="ARBA00023136"/>
    </source>
</evidence>
<feature type="transmembrane region" description="Helical" evidence="5">
    <location>
        <begin position="207"/>
        <end position="229"/>
    </location>
</feature>
<feature type="transmembrane region" description="Helical" evidence="5">
    <location>
        <begin position="434"/>
        <end position="457"/>
    </location>
</feature>
<keyword evidence="4 5" id="KW-0472">Membrane</keyword>
<dbReference type="RefSeq" id="WP_137617220.1">
    <property type="nucleotide sequence ID" value="NZ_BJDI01000018.1"/>
</dbReference>
<dbReference type="InterPro" id="IPR002797">
    <property type="entry name" value="Polysacc_synth"/>
</dbReference>
<reference evidence="7" key="1">
    <citation type="journal article" date="2019" name="Int. J. Syst. Evol. Microbiol.">
        <title>The Global Catalogue of Microorganisms (GCM) 10K type strain sequencing project: providing services to taxonomists for standard genome sequencing and annotation.</title>
        <authorList>
            <consortium name="The Broad Institute Genomics Platform"/>
            <consortium name="The Broad Institute Genome Sequencing Center for Infectious Disease"/>
            <person name="Wu L."/>
            <person name="Ma J."/>
        </authorList>
    </citation>
    <scope>NUCLEOTIDE SEQUENCE [LARGE SCALE GENOMIC DNA]</scope>
    <source>
        <strain evidence="7">CCM 8930</strain>
    </source>
</reference>
<dbReference type="Pfam" id="PF01943">
    <property type="entry name" value="Polysacc_synt"/>
    <property type="match status" value="1"/>
</dbReference>
<feature type="transmembrane region" description="Helical" evidence="5">
    <location>
        <begin position="41"/>
        <end position="62"/>
    </location>
</feature>
<evidence type="ECO:0000256" key="2">
    <source>
        <dbReference type="ARBA" id="ARBA00022692"/>
    </source>
</evidence>
<feature type="transmembrane region" description="Helical" evidence="5">
    <location>
        <begin position="351"/>
        <end position="372"/>
    </location>
</feature>
<keyword evidence="2 5" id="KW-0812">Transmembrane</keyword>
<dbReference type="EMBL" id="JBHSSE010000010">
    <property type="protein sequence ID" value="MFC6201197.1"/>
    <property type="molecule type" value="Genomic_DNA"/>
</dbReference>
<feature type="transmembrane region" description="Helical" evidence="5">
    <location>
        <begin position="7"/>
        <end position="29"/>
    </location>
</feature>
<proteinExistence type="predicted"/>
<evidence type="ECO:0000256" key="3">
    <source>
        <dbReference type="ARBA" id="ARBA00022989"/>
    </source>
</evidence>
<feature type="transmembrane region" description="Helical" evidence="5">
    <location>
        <begin position="317"/>
        <end position="339"/>
    </location>
</feature>
<feature type="transmembrane region" description="Helical" evidence="5">
    <location>
        <begin position="408"/>
        <end position="428"/>
    </location>
</feature>
<dbReference type="Proteomes" id="UP001596171">
    <property type="component" value="Unassembled WGS sequence"/>
</dbReference>
<organism evidence="6 7">
    <name type="scientific">Lactiplantibacillus nangangensis</name>
    <dbReference type="NCBI Taxonomy" id="2559917"/>
    <lineage>
        <taxon>Bacteria</taxon>
        <taxon>Bacillati</taxon>
        <taxon>Bacillota</taxon>
        <taxon>Bacilli</taxon>
        <taxon>Lactobacillales</taxon>
        <taxon>Lactobacillaceae</taxon>
        <taxon>Lactiplantibacillus</taxon>
    </lineage>
</organism>
<keyword evidence="3 5" id="KW-1133">Transmembrane helix</keyword>
<evidence type="ECO:0000256" key="5">
    <source>
        <dbReference type="SAM" id="Phobius"/>
    </source>
</evidence>
<evidence type="ECO:0000256" key="1">
    <source>
        <dbReference type="ARBA" id="ARBA00004141"/>
    </source>
</evidence>
<comment type="caution">
    <text evidence="6">The sequence shown here is derived from an EMBL/GenBank/DDBJ whole genome shotgun (WGS) entry which is preliminary data.</text>
</comment>
<evidence type="ECO:0000313" key="7">
    <source>
        <dbReference type="Proteomes" id="UP001596171"/>
    </source>
</evidence>
<dbReference type="PANTHER" id="PTHR43424">
    <property type="entry name" value="LOCUS PUTATIVE PROTEIN 1-RELATED"/>
    <property type="match status" value="1"/>
</dbReference>
<feature type="transmembrane region" description="Helical" evidence="5">
    <location>
        <begin position="83"/>
        <end position="104"/>
    </location>
</feature>
<dbReference type="PANTHER" id="PTHR43424:SF1">
    <property type="entry name" value="LOCUS PUTATIVE PROTEIN 1-RELATED"/>
    <property type="match status" value="1"/>
</dbReference>
<name>A0ABW1SI36_9LACO</name>
<feature type="transmembrane region" description="Helical" evidence="5">
    <location>
        <begin position="249"/>
        <end position="269"/>
    </location>
</feature>
<dbReference type="CDD" id="cd13128">
    <property type="entry name" value="MATE_Wzx_like"/>
    <property type="match status" value="1"/>
</dbReference>
<feature type="transmembrane region" description="Helical" evidence="5">
    <location>
        <begin position="164"/>
        <end position="186"/>
    </location>
</feature>
<comment type="subcellular location">
    <subcellularLocation>
        <location evidence="1">Membrane</location>
        <topology evidence="1">Multi-pass membrane protein</topology>
    </subcellularLocation>
</comment>
<feature type="transmembrane region" description="Helical" evidence="5">
    <location>
        <begin position="281"/>
        <end position="311"/>
    </location>
</feature>
<dbReference type="InterPro" id="IPR052556">
    <property type="entry name" value="PolySynth_Transporter"/>
</dbReference>
<evidence type="ECO:0000313" key="6">
    <source>
        <dbReference type="EMBL" id="MFC6201197.1"/>
    </source>
</evidence>